<dbReference type="FunFam" id="1.25.40.10:FF:000613">
    <property type="entry name" value="Coatomer subunit epsilon"/>
    <property type="match status" value="1"/>
</dbReference>
<comment type="similarity">
    <text evidence="4 11">Belongs to the mannose-6-phosphate isomerase type 1 family.</text>
</comment>
<dbReference type="Pfam" id="PF04733">
    <property type="entry name" value="Coatomer_E"/>
    <property type="match status" value="1"/>
</dbReference>
<evidence type="ECO:0000256" key="7">
    <source>
        <dbReference type="ARBA" id="ARBA00022723"/>
    </source>
</evidence>
<keyword evidence="9 10" id="KW-0413">Isomerase</keyword>
<evidence type="ECO:0000313" key="18">
    <source>
        <dbReference type="Proteomes" id="UP000214365"/>
    </source>
</evidence>
<evidence type="ECO:0000256" key="10">
    <source>
        <dbReference type="RuleBase" id="RU000611"/>
    </source>
</evidence>
<dbReference type="InterPro" id="IPR011051">
    <property type="entry name" value="RmlC_Cupin_sf"/>
</dbReference>
<comment type="cofactor">
    <cofactor evidence="10">
        <name>Zn(2+)</name>
        <dbReference type="ChEBI" id="CHEBI:29105"/>
    </cofactor>
    <text evidence="10">Binds 1 zinc ion per subunit.</text>
</comment>
<evidence type="ECO:0000256" key="11">
    <source>
        <dbReference type="RuleBase" id="RU004189"/>
    </source>
</evidence>
<dbReference type="Gene3D" id="2.60.120.10">
    <property type="entry name" value="Jelly Rolls"/>
    <property type="match status" value="2"/>
</dbReference>
<proteinExistence type="inferred from homology"/>
<feature type="domain" description="Phosphomannose isomerase type I helical insertion" evidence="16">
    <location>
        <begin position="167"/>
        <end position="271"/>
    </location>
</feature>
<dbReference type="PRINTS" id="PR00714">
    <property type="entry name" value="MAN6PISMRASE"/>
</dbReference>
<dbReference type="GeneID" id="31000599"/>
<evidence type="ECO:0000259" key="14">
    <source>
        <dbReference type="Pfam" id="PF01238"/>
    </source>
</evidence>
<accession>A0A225AWY2</accession>
<evidence type="ECO:0000259" key="16">
    <source>
        <dbReference type="Pfam" id="PF20512"/>
    </source>
</evidence>
<dbReference type="EMBL" id="LFMY01000001">
    <property type="protein sequence ID" value="OKL64123.1"/>
    <property type="molecule type" value="Genomic_DNA"/>
</dbReference>
<dbReference type="SUPFAM" id="SSF51182">
    <property type="entry name" value="RmlC-like cupins"/>
    <property type="match status" value="1"/>
</dbReference>
<evidence type="ECO:0000256" key="12">
    <source>
        <dbReference type="RuleBase" id="RU004248"/>
    </source>
</evidence>
<comment type="pathway">
    <text evidence="3 12">Nucleotide-sugar biosynthesis; GDP-alpha-D-mannose biosynthesis; alpha-D-mannose 1-phosphate from D-fructose 6-phosphate: step 1/2.</text>
</comment>
<comment type="function">
    <text evidence="2">Involved in the synthesis of the GDP-mannose and dolichol-phosphate-mannose required for a number of critical mannosyl transfer reactions.</text>
</comment>
<evidence type="ECO:0000256" key="13">
    <source>
        <dbReference type="SAM" id="MobiDB-lite"/>
    </source>
</evidence>
<dbReference type="InterPro" id="IPR046457">
    <property type="entry name" value="PMI_typeI_cat"/>
</dbReference>
<dbReference type="EC" id="5.3.1.8" evidence="5 10"/>
<evidence type="ECO:0000256" key="3">
    <source>
        <dbReference type="ARBA" id="ARBA00004666"/>
    </source>
</evidence>
<evidence type="ECO:0000256" key="2">
    <source>
        <dbReference type="ARBA" id="ARBA00002564"/>
    </source>
</evidence>
<protein>
    <recommendedName>
        <fullName evidence="6 10">Mannose-6-phosphate isomerase</fullName>
        <ecNumber evidence="5 10">5.3.1.8</ecNumber>
    </recommendedName>
</protein>
<organism evidence="17 18">
    <name type="scientific">Talaromyces atroroseus</name>
    <dbReference type="NCBI Taxonomy" id="1441469"/>
    <lineage>
        <taxon>Eukaryota</taxon>
        <taxon>Fungi</taxon>
        <taxon>Dikarya</taxon>
        <taxon>Ascomycota</taxon>
        <taxon>Pezizomycotina</taxon>
        <taxon>Eurotiomycetes</taxon>
        <taxon>Eurotiomycetidae</taxon>
        <taxon>Eurotiales</taxon>
        <taxon>Trichocomaceae</taxon>
        <taxon>Talaromyces</taxon>
        <taxon>Talaromyces sect. Trachyspermi</taxon>
    </lineage>
</organism>
<dbReference type="InterPro" id="IPR018050">
    <property type="entry name" value="Pmannose_isomerase-type1_CS"/>
</dbReference>
<dbReference type="InterPro" id="IPR014710">
    <property type="entry name" value="RmlC-like_jellyroll"/>
</dbReference>
<dbReference type="OrthoDB" id="6605218at2759"/>
<evidence type="ECO:0000259" key="15">
    <source>
        <dbReference type="Pfam" id="PF20511"/>
    </source>
</evidence>
<dbReference type="Pfam" id="PF20512">
    <property type="entry name" value="PMI_typeI_hel"/>
    <property type="match status" value="1"/>
</dbReference>
<reference evidence="17 18" key="1">
    <citation type="submission" date="2015-06" db="EMBL/GenBank/DDBJ databases">
        <title>Talaromyces atroroseus IBT 11181 draft genome.</title>
        <authorList>
            <person name="Rasmussen K.B."/>
            <person name="Rasmussen S."/>
            <person name="Petersen B."/>
            <person name="Sicheritz-Ponten T."/>
            <person name="Mortensen U.H."/>
            <person name="Thrane U."/>
        </authorList>
    </citation>
    <scope>NUCLEOTIDE SEQUENCE [LARGE SCALE GENOMIC DNA]</scope>
    <source>
        <strain evidence="17 18">IBT 11181</strain>
    </source>
</reference>
<dbReference type="NCBIfam" id="TIGR00218">
    <property type="entry name" value="manA"/>
    <property type="match status" value="1"/>
</dbReference>
<evidence type="ECO:0000256" key="1">
    <source>
        <dbReference type="ARBA" id="ARBA00000757"/>
    </source>
</evidence>
<evidence type="ECO:0000256" key="4">
    <source>
        <dbReference type="ARBA" id="ARBA00010772"/>
    </source>
</evidence>
<evidence type="ECO:0000313" key="17">
    <source>
        <dbReference type="EMBL" id="OKL64123.1"/>
    </source>
</evidence>
<dbReference type="InterPro" id="IPR011990">
    <property type="entry name" value="TPR-like_helical_dom_sf"/>
</dbReference>
<dbReference type="PANTHER" id="PTHR10309:SF0">
    <property type="entry name" value="MANNOSE-6-PHOSPHATE ISOMERASE"/>
    <property type="match status" value="1"/>
</dbReference>
<comment type="catalytic activity">
    <reaction evidence="1 10">
        <text>D-mannose 6-phosphate = D-fructose 6-phosphate</text>
        <dbReference type="Rhea" id="RHEA:12356"/>
        <dbReference type="ChEBI" id="CHEBI:58735"/>
        <dbReference type="ChEBI" id="CHEBI:61527"/>
        <dbReference type="EC" id="5.3.1.8"/>
    </reaction>
</comment>
<dbReference type="Proteomes" id="UP000214365">
    <property type="component" value="Unassembled WGS sequence"/>
</dbReference>
<keyword evidence="18" id="KW-1185">Reference proteome</keyword>
<feature type="region of interest" description="Disordered" evidence="13">
    <location>
        <begin position="225"/>
        <end position="245"/>
    </location>
</feature>
<dbReference type="CDD" id="cd07011">
    <property type="entry name" value="cupin_PMI_type_I_N"/>
    <property type="match status" value="1"/>
</dbReference>
<dbReference type="InterPro" id="IPR046456">
    <property type="entry name" value="PMI_typeI_C"/>
</dbReference>
<keyword evidence="7" id="KW-0479">Metal-binding</keyword>
<sequence length="725" mass="78929">MQVPLLRLQCGVNSYDWGKVGQQSAAAKYAAVTAESDFTIEDAKPYAELWMGTHPSLPSKDLETQRTLLDLVQDNQALLGQEIFQRYGGKLPFLFKVLSISKALSIQAHPNKKLAEQLHTRDPRNYPDDNHKPEMAIAITPFEGLCGFRPLAEIVHFLNYVKPLRSLVGQQAAAQFEQIVKGSEESEDAATVNRNKDALKVIFTSLMESPQDKIEEAAKELVSEAENSPNSFAIDPRSETNPSGASELSEVVTRLNSQFPHDIGLFVLFFLNFVKLSPGEAMFLKADDIHAYISGDIIECMASSDNVVRAGFTPKFKDVSTLTTMLTYSYAPIDEQKMQPTEYPYVLLNTVAYTSGSSTTLYDPSEIEEFAVVKTDLKRNGAKATFDPIPGPSIVICTGGQGKVSMGPAKVEEVKEGYVFFVGADADPTDQLPLSLPELVNIHNAFHQGQYQDVIDFDTSSFSPENALPARILQLRARIALGQTAEVLADVEKEADTIPDLGAVKALAQQTAGDSEFALALSQKLAETHGENATVQTLVGTVLQAQGQTDDALALLSKHQGNLEAVALSVQIYLQTNRIDLALKEVSAAKRWAQDSLLVNIAESWVGLRVGGEKYQSAFYVYEELASNPNTAAPLSIVGQAIAELHLGRLPEAEAALSSAIQKYPEDVELIANTIVLNVLTGKDTTELTLRLESLQPSHALLTDLAEKSSFFDTAAAKYAPKVSS</sequence>
<dbReference type="InterPro" id="IPR016305">
    <property type="entry name" value="Mannose-6-P_Isomerase"/>
</dbReference>
<dbReference type="GO" id="GO:0004476">
    <property type="term" value="F:mannose-6-phosphate isomerase activity"/>
    <property type="evidence" value="ECO:0007669"/>
    <property type="project" value="UniProtKB-EC"/>
</dbReference>
<dbReference type="GO" id="GO:0005975">
    <property type="term" value="P:carbohydrate metabolic process"/>
    <property type="evidence" value="ECO:0007669"/>
    <property type="project" value="InterPro"/>
</dbReference>
<evidence type="ECO:0000256" key="5">
    <source>
        <dbReference type="ARBA" id="ARBA00011956"/>
    </source>
</evidence>
<feature type="domain" description="Phosphomannose isomerase type I C-terminal" evidence="14">
    <location>
        <begin position="361"/>
        <end position="407"/>
    </location>
</feature>
<dbReference type="GO" id="GO:0008270">
    <property type="term" value="F:zinc ion binding"/>
    <property type="evidence" value="ECO:0007669"/>
    <property type="project" value="InterPro"/>
</dbReference>
<evidence type="ECO:0000256" key="9">
    <source>
        <dbReference type="ARBA" id="ARBA00023235"/>
    </source>
</evidence>
<dbReference type="GO" id="GO:0005829">
    <property type="term" value="C:cytosol"/>
    <property type="evidence" value="ECO:0007669"/>
    <property type="project" value="TreeGrafter"/>
</dbReference>
<dbReference type="UniPathway" id="UPA00126">
    <property type="reaction ID" value="UER00423"/>
</dbReference>
<evidence type="ECO:0000256" key="8">
    <source>
        <dbReference type="ARBA" id="ARBA00022833"/>
    </source>
</evidence>
<name>A0A225AWY2_TALAT</name>
<dbReference type="GO" id="GO:0009298">
    <property type="term" value="P:GDP-mannose biosynthetic process"/>
    <property type="evidence" value="ECO:0007669"/>
    <property type="project" value="UniProtKB-UniPathway"/>
</dbReference>
<dbReference type="Pfam" id="PF20511">
    <property type="entry name" value="PMI_typeI_cat"/>
    <property type="match status" value="1"/>
</dbReference>
<dbReference type="FunFam" id="1.10.441.10:FF:000001">
    <property type="entry name" value="Mannose-6-phosphate isomerase"/>
    <property type="match status" value="1"/>
</dbReference>
<feature type="domain" description="Phosphomannose isomerase type I catalytic" evidence="15">
    <location>
        <begin position="5"/>
        <end position="151"/>
    </location>
</feature>
<dbReference type="PROSITE" id="PS00966">
    <property type="entry name" value="PMI_I_2"/>
    <property type="match status" value="1"/>
</dbReference>
<keyword evidence="8 10" id="KW-0862">Zinc</keyword>
<dbReference type="InterPro" id="IPR001250">
    <property type="entry name" value="Man6P_Isoase-1"/>
</dbReference>
<gene>
    <name evidence="17" type="ORF">UA08_00844</name>
</gene>
<comment type="caution">
    <text evidence="17">The sequence shown here is derived from an EMBL/GenBank/DDBJ whole genome shotgun (WGS) entry which is preliminary data.</text>
</comment>
<dbReference type="STRING" id="1441469.A0A225AWY2"/>
<dbReference type="Gene3D" id="1.10.441.10">
    <property type="entry name" value="Phosphomannose Isomerase, domain 2"/>
    <property type="match status" value="1"/>
</dbReference>
<dbReference type="AlphaFoldDB" id="A0A225AWY2"/>
<dbReference type="PANTHER" id="PTHR10309">
    <property type="entry name" value="MANNOSE-6-PHOSPHATE ISOMERASE"/>
    <property type="match status" value="1"/>
</dbReference>
<dbReference type="SUPFAM" id="SSF48452">
    <property type="entry name" value="TPR-like"/>
    <property type="match status" value="1"/>
</dbReference>
<dbReference type="PROSITE" id="PS00965">
    <property type="entry name" value="PMI_I_1"/>
    <property type="match status" value="1"/>
</dbReference>
<dbReference type="Gene3D" id="1.25.40.10">
    <property type="entry name" value="Tetratricopeptide repeat domain"/>
    <property type="match status" value="1"/>
</dbReference>
<dbReference type="Pfam" id="PF01238">
    <property type="entry name" value="PMI_typeI_C"/>
    <property type="match status" value="1"/>
</dbReference>
<dbReference type="RefSeq" id="XP_020124244.1">
    <property type="nucleotide sequence ID" value="XM_020260695.1"/>
</dbReference>
<dbReference type="InterPro" id="IPR046458">
    <property type="entry name" value="PMI_typeI_hel"/>
</dbReference>
<evidence type="ECO:0000256" key="6">
    <source>
        <dbReference type="ARBA" id="ARBA00018236"/>
    </source>
</evidence>